<keyword evidence="2" id="KW-1185">Reference proteome</keyword>
<accession>A0A6G1F697</accession>
<reference evidence="1 2" key="1">
    <citation type="submission" date="2019-11" db="EMBL/GenBank/DDBJ databases">
        <title>Whole genome sequence of Oryza granulata.</title>
        <authorList>
            <person name="Li W."/>
        </authorList>
    </citation>
    <scope>NUCLEOTIDE SEQUENCE [LARGE SCALE GENOMIC DNA]</scope>
    <source>
        <strain evidence="2">cv. Menghai</strain>
        <tissue evidence="1">Leaf</tissue>
    </source>
</reference>
<comment type="caution">
    <text evidence="1">The sequence shown here is derived from an EMBL/GenBank/DDBJ whole genome shotgun (WGS) entry which is preliminary data.</text>
</comment>
<dbReference type="EMBL" id="SPHZ02000001">
    <property type="protein sequence ID" value="KAF0932448.1"/>
    <property type="molecule type" value="Genomic_DNA"/>
</dbReference>
<evidence type="ECO:0000313" key="1">
    <source>
        <dbReference type="EMBL" id="KAF0932448.1"/>
    </source>
</evidence>
<gene>
    <name evidence="1" type="ORF">E2562_010357</name>
</gene>
<dbReference type="Proteomes" id="UP000479710">
    <property type="component" value="Unassembled WGS sequence"/>
</dbReference>
<evidence type="ECO:0000313" key="2">
    <source>
        <dbReference type="Proteomes" id="UP000479710"/>
    </source>
</evidence>
<sequence length="76" mass="8521">MSSERADAEPNPEMKHNLLRLARKLKESLIMMTPKNKELDDLNLAGGDVYYYVHHNNGLHNGVRLEAAAAESKGFV</sequence>
<proteinExistence type="predicted"/>
<dbReference type="AlphaFoldDB" id="A0A6G1F697"/>
<organism evidence="1 2">
    <name type="scientific">Oryza meyeriana var. granulata</name>
    <dbReference type="NCBI Taxonomy" id="110450"/>
    <lineage>
        <taxon>Eukaryota</taxon>
        <taxon>Viridiplantae</taxon>
        <taxon>Streptophyta</taxon>
        <taxon>Embryophyta</taxon>
        <taxon>Tracheophyta</taxon>
        <taxon>Spermatophyta</taxon>
        <taxon>Magnoliopsida</taxon>
        <taxon>Liliopsida</taxon>
        <taxon>Poales</taxon>
        <taxon>Poaceae</taxon>
        <taxon>BOP clade</taxon>
        <taxon>Oryzoideae</taxon>
        <taxon>Oryzeae</taxon>
        <taxon>Oryzinae</taxon>
        <taxon>Oryza</taxon>
        <taxon>Oryza meyeriana</taxon>
    </lineage>
</organism>
<protein>
    <submittedName>
        <fullName evidence="1">Uncharacterized protein</fullName>
    </submittedName>
</protein>
<name>A0A6G1F697_9ORYZ</name>